<reference evidence="2 3" key="1">
    <citation type="submission" date="2019-01" db="EMBL/GenBank/DDBJ databases">
        <title>PMF-metabolizing Aryl O-demethylase.</title>
        <authorList>
            <person name="Kim M."/>
        </authorList>
    </citation>
    <scope>NUCLEOTIDE SEQUENCE [LARGE SCALE GENOMIC DNA]</scope>
    <source>
        <strain evidence="2 3">PMF1</strain>
    </source>
</reference>
<dbReference type="Proteomes" id="UP000289794">
    <property type="component" value="Chromosome"/>
</dbReference>
<feature type="region of interest" description="Disordered" evidence="1">
    <location>
        <begin position="64"/>
        <end position="85"/>
    </location>
</feature>
<protein>
    <submittedName>
        <fullName evidence="2">Uncharacterized protein</fullName>
    </submittedName>
</protein>
<evidence type="ECO:0000313" key="3">
    <source>
        <dbReference type="Proteomes" id="UP000289794"/>
    </source>
</evidence>
<name>A0A4P6M3B4_9FIRM</name>
<evidence type="ECO:0000256" key="1">
    <source>
        <dbReference type="SAM" id="MobiDB-lite"/>
    </source>
</evidence>
<sequence length="85" mass="9777">MRKADFEKFYAKITDEVRSLREVEKYDNDGVRCWLIGYITSGTRSYTSAQLKKVFDMGFENEKAPGAGKQSGTKQNITKTHYRAD</sequence>
<evidence type="ECO:0000313" key="2">
    <source>
        <dbReference type="EMBL" id="QBE98932.1"/>
    </source>
</evidence>
<dbReference type="KEGG" id="bpro:PMF13cell1_04501"/>
<organism evidence="2 3">
    <name type="scientific">Blautia producta</name>
    <dbReference type="NCBI Taxonomy" id="33035"/>
    <lineage>
        <taxon>Bacteria</taxon>
        <taxon>Bacillati</taxon>
        <taxon>Bacillota</taxon>
        <taxon>Clostridia</taxon>
        <taxon>Lachnospirales</taxon>
        <taxon>Lachnospiraceae</taxon>
        <taxon>Blautia</taxon>
    </lineage>
</organism>
<feature type="compositionally biased region" description="Polar residues" evidence="1">
    <location>
        <begin position="70"/>
        <end position="79"/>
    </location>
</feature>
<proteinExistence type="predicted"/>
<accession>A0A4P6M3B4</accession>
<dbReference type="AlphaFoldDB" id="A0A4P6M3B4"/>
<gene>
    <name evidence="2" type="ORF">PMF13cell1_04501</name>
</gene>
<dbReference type="RefSeq" id="WP_130182189.1">
    <property type="nucleotide sequence ID" value="NZ_CP035945.1"/>
</dbReference>
<dbReference type="EMBL" id="CP035945">
    <property type="protein sequence ID" value="QBE98932.1"/>
    <property type="molecule type" value="Genomic_DNA"/>
</dbReference>